<sequence>MLENVLNHPPKGRNCSAAEFRCGDGKCINAGWVCDQSPDCDDGSDEKGCPEPTCDSNEEFMCSNGRCVPIGWHCDGEADCLDASDEKNCPLVNSSSAQVCKKQEWKCKTMQMCIHSSWVCDGSADCEDKSDEDERLCKRYNSSCRADQFKCGDGSCIPSHLQCNGKTECNDGADEKNCRMLEKLPDVGADFVFASVPKSNRPHVAVPV</sequence>
<dbReference type="GO" id="GO:0005041">
    <property type="term" value="F:low-density lipoprotein particle receptor activity"/>
    <property type="evidence" value="ECO:0007669"/>
    <property type="project" value="TreeGrafter"/>
</dbReference>
<dbReference type="PANTHER" id="PTHR22722:SF5">
    <property type="entry name" value="LOW-DENSITY LIPOPROTEIN RECEPTOR-RELATED PROTEIN 1B"/>
    <property type="match status" value="1"/>
</dbReference>
<dbReference type="CDD" id="cd00112">
    <property type="entry name" value="LDLa"/>
    <property type="match status" value="4"/>
</dbReference>
<evidence type="ECO:0000256" key="11">
    <source>
        <dbReference type="ARBA" id="ARBA00023180"/>
    </source>
</evidence>
<protein>
    <recommendedName>
        <fullName evidence="13">Low-density lipoprotein receptor class A domain-containing protein 3</fullName>
    </recommendedName>
</protein>
<keyword evidence="16" id="KW-1185">Reference proteome</keyword>
<comment type="subcellular location">
    <subcellularLocation>
        <location evidence="1">Cell membrane</location>
        <topology evidence="1">Single-pass type I membrane protein</topology>
    </subcellularLocation>
</comment>
<organism evidence="15">
    <name type="scientific">Notodromas monacha</name>
    <dbReference type="NCBI Taxonomy" id="399045"/>
    <lineage>
        <taxon>Eukaryota</taxon>
        <taxon>Metazoa</taxon>
        <taxon>Ecdysozoa</taxon>
        <taxon>Arthropoda</taxon>
        <taxon>Crustacea</taxon>
        <taxon>Oligostraca</taxon>
        <taxon>Ostracoda</taxon>
        <taxon>Podocopa</taxon>
        <taxon>Podocopida</taxon>
        <taxon>Cypridocopina</taxon>
        <taxon>Cypridoidea</taxon>
        <taxon>Cyprididae</taxon>
        <taxon>Notodromas</taxon>
    </lineage>
</organism>
<dbReference type="PROSITE" id="PS50068">
    <property type="entry name" value="LDLRA_2"/>
    <property type="match status" value="4"/>
</dbReference>
<dbReference type="FunFam" id="4.10.400.10:FF:000113">
    <property type="entry name" value="Low-density lipoprotein receptor-related protein 8"/>
    <property type="match status" value="1"/>
</dbReference>
<keyword evidence="12" id="KW-0449">Lipoprotein</keyword>
<feature type="disulfide bond" evidence="14">
    <location>
        <begin position="144"/>
        <end position="156"/>
    </location>
</feature>
<keyword evidence="5" id="KW-0732">Signal</keyword>
<comment type="caution">
    <text evidence="14">Lacks conserved residue(s) required for the propagation of feature annotation.</text>
</comment>
<evidence type="ECO:0000313" key="16">
    <source>
        <dbReference type="Proteomes" id="UP000678499"/>
    </source>
</evidence>
<proteinExistence type="inferred from homology"/>
<accession>A0A7R9C2D7</accession>
<evidence type="ECO:0000256" key="7">
    <source>
        <dbReference type="ARBA" id="ARBA00022989"/>
    </source>
</evidence>
<feature type="disulfide bond" evidence="14">
    <location>
        <begin position="22"/>
        <end position="40"/>
    </location>
</feature>
<evidence type="ECO:0000256" key="13">
    <source>
        <dbReference type="ARBA" id="ARBA00074720"/>
    </source>
</evidence>
<name>A0A7R9C2D7_9CRUS</name>
<evidence type="ECO:0000256" key="9">
    <source>
        <dbReference type="ARBA" id="ARBA00023157"/>
    </source>
</evidence>
<feature type="disulfide bond" evidence="14">
    <location>
        <begin position="15"/>
        <end position="27"/>
    </location>
</feature>
<evidence type="ECO:0000256" key="10">
    <source>
        <dbReference type="ARBA" id="ARBA00023170"/>
    </source>
</evidence>
<evidence type="ECO:0000313" key="15">
    <source>
        <dbReference type="EMBL" id="CAD7284755.1"/>
    </source>
</evidence>
<dbReference type="PANTHER" id="PTHR22722">
    <property type="entry name" value="LOW-DENSITY LIPOPROTEIN RECEPTOR-RELATED PROTEIN 2-RELATED"/>
    <property type="match status" value="1"/>
</dbReference>
<dbReference type="PRINTS" id="PR00261">
    <property type="entry name" value="LDLRECEPTOR"/>
</dbReference>
<evidence type="ECO:0000256" key="8">
    <source>
        <dbReference type="ARBA" id="ARBA00023136"/>
    </source>
</evidence>
<evidence type="ECO:0000256" key="1">
    <source>
        <dbReference type="ARBA" id="ARBA00004251"/>
    </source>
</evidence>
<evidence type="ECO:0000256" key="4">
    <source>
        <dbReference type="ARBA" id="ARBA00022692"/>
    </source>
</evidence>
<keyword evidence="4" id="KW-0812">Transmembrane</keyword>
<dbReference type="InterPro" id="IPR036055">
    <property type="entry name" value="LDL_receptor-like_sf"/>
</dbReference>
<dbReference type="OrthoDB" id="10005216at2759"/>
<keyword evidence="3" id="KW-1003">Cell membrane</keyword>
<evidence type="ECO:0000256" key="12">
    <source>
        <dbReference type="ARBA" id="ARBA00023288"/>
    </source>
</evidence>
<dbReference type="GO" id="GO:0043235">
    <property type="term" value="C:receptor complex"/>
    <property type="evidence" value="ECO:0007669"/>
    <property type="project" value="TreeGrafter"/>
</dbReference>
<dbReference type="AlphaFoldDB" id="A0A7R9C2D7"/>
<dbReference type="InterPro" id="IPR051221">
    <property type="entry name" value="LDLR-related"/>
</dbReference>
<dbReference type="FunFam" id="4.10.400.10:FF:000105">
    <property type="entry name" value="Lipophorin receptor 1, isoform K"/>
    <property type="match status" value="1"/>
</dbReference>
<reference evidence="15" key="1">
    <citation type="submission" date="2020-11" db="EMBL/GenBank/DDBJ databases">
        <authorList>
            <person name="Tran Van P."/>
        </authorList>
    </citation>
    <scope>NUCLEOTIDE SEQUENCE</scope>
</reference>
<dbReference type="Proteomes" id="UP000678499">
    <property type="component" value="Unassembled WGS sequence"/>
</dbReference>
<dbReference type="SMART" id="SM00192">
    <property type="entry name" value="LDLa"/>
    <property type="match status" value="4"/>
</dbReference>
<keyword evidence="10" id="KW-0675">Receptor</keyword>
<dbReference type="Pfam" id="PF00057">
    <property type="entry name" value="Ldl_recept_a"/>
    <property type="match status" value="4"/>
</dbReference>
<feature type="disulfide bond" evidence="14">
    <location>
        <begin position="151"/>
        <end position="169"/>
    </location>
</feature>
<dbReference type="EMBL" id="OA891633">
    <property type="protein sequence ID" value="CAD7284755.1"/>
    <property type="molecule type" value="Genomic_DNA"/>
</dbReference>
<dbReference type="PROSITE" id="PS01209">
    <property type="entry name" value="LDLRA_1"/>
    <property type="match status" value="2"/>
</dbReference>
<dbReference type="GO" id="GO:0005886">
    <property type="term" value="C:plasma membrane"/>
    <property type="evidence" value="ECO:0007669"/>
    <property type="project" value="UniProtKB-SubCell"/>
</dbReference>
<feature type="disulfide bond" evidence="14">
    <location>
        <begin position="34"/>
        <end position="49"/>
    </location>
</feature>
<evidence type="ECO:0000256" key="2">
    <source>
        <dbReference type="ARBA" id="ARBA00009939"/>
    </source>
</evidence>
<feature type="disulfide bond" evidence="14">
    <location>
        <begin position="163"/>
        <end position="178"/>
    </location>
</feature>
<gene>
    <name evidence="15" type="ORF">NMOB1V02_LOCUS12359</name>
</gene>
<feature type="disulfide bond" evidence="14">
    <location>
        <begin position="62"/>
        <end position="80"/>
    </location>
</feature>
<dbReference type="InterPro" id="IPR002172">
    <property type="entry name" value="LDrepeatLR_classA_rpt"/>
</dbReference>
<dbReference type="FunFam" id="4.10.400.10:FF:000104">
    <property type="entry name" value="Low-density lipoprotein receptor class A domain-containing protein 3"/>
    <property type="match status" value="1"/>
</dbReference>
<evidence type="ECO:0000256" key="5">
    <source>
        <dbReference type="ARBA" id="ARBA00022729"/>
    </source>
</evidence>
<keyword evidence="8" id="KW-0472">Membrane</keyword>
<dbReference type="Gene3D" id="4.10.400.10">
    <property type="entry name" value="Low-density Lipoprotein Receptor"/>
    <property type="match status" value="4"/>
</dbReference>
<keyword evidence="7" id="KW-1133">Transmembrane helix</keyword>
<dbReference type="EMBL" id="CAJPEX010009596">
    <property type="protein sequence ID" value="CAG0924907.1"/>
    <property type="molecule type" value="Genomic_DNA"/>
</dbReference>
<evidence type="ECO:0000256" key="14">
    <source>
        <dbReference type="PROSITE-ProRule" id="PRU00124"/>
    </source>
</evidence>
<keyword evidence="6" id="KW-0677">Repeat</keyword>
<feature type="disulfide bond" evidence="14">
    <location>
        <begin position="74"/>
        <end position="89"/>
    </location>
</feature>
<dbReference type="InterPro" id="IPR023415">
    <property type="entry name" value="LDLR_class-A_CS"/>
</dbReference>
<evidence type="ECO:0000256" key="3">
    <source>
        <dbReference type="ARBA" id="ARBA00022475"/>
    </source>
</evidence>
<keyword evidence="9 14" id="KW-1015">Disulfide bond</keyword>
<dbReference type="SUPFAM" id="SSF57424">
    <property type="entry name" value="LDL receptor-like module"/>
    <property type="match status" value="4"/>
</dbReference>
<evidence type="ECO:0000256" key="6">
    <source>
        <dbReference type="ARBA" id="ARBA00022737"/>
    </source>
</evidence>
<keyword evidence="11" id="KW-0325">Glycoprotein</keyword>
<comment type="similarity">
    <text evidence="2">Belongs to the LDLR family.</text>
</comment>